<dbReference type="SUPFAM" id="SSF55248">
    <property type="entry name" value="PCD-like"/>
    <property type="match status" value="1"/>
</dbReference>
<dbReference type="Gene3D" id="3.30.1360.20">
    <property type="entry name" value="Transcriptional coactivator/pterin dehydratase"/>
    <property type="match status" value="1"/>
</dbReference>
<name>A0A1G1WG04_9BACT</name>
<dbReference type="Pfam" id="PF01329">
    <property type="entry name" value="Pterin_4a"/>
    <property type="match status" value="1"/>
</dbReference>
<dbReference type="InterPro" id="IPR001533">
    <property type="entry name" value="Pterin_deHydtase"/>
</dbReference>
<gene>
    <name evidence="5" type="ORF">A2Z42_01910</name>
</gene>
<evidence type="ECO:0000313" key="6">
    <source>
        <dbReference type="Proteomes" id="UP000176645"/>
    </source>
</evidence>
<dbReference type="HAMAP" id="MF_00434">
    <property type="entry name" value="Pterin_4_alpha"/>
    <property type="match status" value="1"/>
</dbReference>
<evidence type="ECO:0000256" key="4">
    <source>
        <dbReference type="HAMAP-Rule" id="MF_00434"/>
    </source>
</evidence>
<dbReference type="Proteomes" id="UP000176645">
    <property type="component" value="Unassembled WGS sequence"/>
</dbReference>
<evidence type="ECO:0000256" key="2">
    <source>
        <dbReference type="ARBA" id="ARBA00006472"/>
    </source>
</evidence>
<dbReference type="GO" id="GO:0008124">
    <property type="term" value="F:4-alpha-hydroxytetrahydrobiopterin dehydratase activity"/>
    <property type="evidence" value="ECO:0007669"/>
    <property type="project" value="UniProtKB-UniRule"/>
</dbReference>
<keyword evidence="3 4" id="KW-0456">Lyase</keyword>
<evidence type="ECO:0000256" key="3">
    <source>
        <dbReference type="ARBA" id="ARBA00023239"/>
    </source>
</evidence>
<accession>A0A1G1WG04</accession>
<dbReference type="EC" id="4.2.1.96" evidence="4"/>
<organism evidence="5 6">
    <name type="scientific">Candidatus Woykebacteria bacterium RBG_19FT_COMBO_43_10</name>
    <dbReference type="NCBI Taxonomy" id="1802598"/>
    <lineage>
        <taxon>Bacteria</taxon>
        <taxon>Candidatus Woykeibacteriota</taxon>
    </lineage>
</organism>
<comment type="catalytic activity">
    <reaction evidence="1 4">
        <text>(4aS,6R)-4a-hydroxy-L-erythro-5,6,7,8-tetrahydrobiopterin = (6R)-L-erythro-6,7-dihydrobiopterin + H2O</text>
        <dbReference type="Rhea" id="RHEA:11920"/>
        <dbReference type="ChEBI" id="CHEBI:15377"/>
        <dbReference type="ChEBI" id="CHEBI:15642"/>
        <dbReference type="ChEBI" id="CHEBI:43120"/>
        <dbReference type="EC" id="4.2.1.96"/>
    </reaction>
</comment>
<dbReference type="AlphaFoldDB" id="A0A1G1WG04"/>
<comment type="caution">
    <text evidence="5">The sequence shown here is derived from an EMBL/GenBank/DDBJ whole genome shotgun (WGS) entry which is preliminary data.</text>
</comment>
<dbReference type="PANTHER" id="PTHR12599:SF0">
    <property type="entry name" value="PTERIN-4-ALPHA-CARBINOLAMINE DEHYDRATASE"/>
    <property type="match status" value="1"/>
</dbReference>
<dbReference type="GO" id="GO:0006729">
    <property type="term" value="P:tetrahydrobiopterin biosynthetic process"/>
    <property type="evidence" value="ECO:0007669"/>
    <property type="project" value="InterPro"/>
</dbReference>
<sequence>MRLADKKCIPCEDASIPKLSLEEAGELNKEVKGWVLEEKNEHLQISKEFRFKDFKEALEFVNKVGAIAQEQGHHPNLYIIYNKVKVILYTHVIAGLHENDFILAARIDSLS</sequence>
<evidence type="ECO:0000256" key="1">
    <source>
        <dbReference type="ARBA" id="ARBA00001554"/>
    </source>
</evidence>
<evidence type="ECO:0000313" key="5">
    <source>
        <dbReference type="EMBL" id="OGY26636.1"/>
    </source>
</evidence>
<dbReference type="InterPro" id="IPR036428">
    <property type="entry name" value="PCD_sf"/>
</dbReference>
<dbReference type="EMBL" id="MHCU01000065">
    <property type="protein sequence ID" value="OGY26636.1"/>
    <property type="molecule type" value="Genomic_DNA"/>
</dbReference>
<reference evidence="5 6" key="1">
    <citation type="journal article" date="2016" name="Nat. Commun.">
        <title>Thousands of microbial genomes shed light on interconnected biogeochemical processes in an aquifer system.</title>
        <authorList>
            <person name="Anantharaman K."/>
            <person name="Brown C.T."/>
            <person name="Hug L.A."/>
            <person name="Sharon I."/>
            <person name="Castelle C.J."/>
            <person name="Probst A.J."/>
            <person name="Thomas B.C."/>
            <person name="Singh A."/>
            <person name="Wilkins M.J."/>
            <person name="Karaoz U."/>
            <person name="Brodie E.L."/>
            <person name="Williams K.H."/>
            <person name="Hubbard S.S."/>
            <person name="Banfield J.F."/>
        </authorList>
    </citation>
    <scope>NUCLEOTIDE SEQUENCE [LARGE SCALE GENOMIC DNA]</scope>
</reference>
<protein>
    <recommendedName>
        <fullName evidence="4">Putative pterin-4-alpha-carbinolamine dehydratase</fullName>
        <shortName evidence="4">PHS</shortName>
        <ecNumber evidence="4">4.2.1.96</ecNumber>
    </recommendedName>
    <alternativeName>
        <fullName evidence="4">4-alpha-hydroxy-tetrahydropterin dehydratase</fullName>
    </alternativeName>
    <alternativeName>
        <fullName evidence="4">Pterin carbinolamine dehydratase</fullName>
        <shortName evidence="4">PCD</shortName>
    </alternativeName>
</protein>
<comment type="similarity">
    <text evidence="2 4">Belongs to the pterin-4-alpha-carbinolamine dehydratase family.</text>
</comment>
<proteinExistence type="inferred from homology"/>
<dbReference type="PANTHER" id="PTHR12599">
    <property type="entry name" value="PTERIN-4-ALPHA-CARBINOLAMINE DEHYDRATASE"/>
    <property type="match status" value="1"/>
</dbReference>
<dbReference type="CDD" id="cd00913">
    <property type="entry name" value="PCD_DCoH_subfamily_a"/>
    <property type="match status" value="1"/>
</dbReference>